<keyword evidence="7" id="KW-0436">Ligase</keyword>
<dbReference type="Pfam" id="PF04932">
    <property type="entry name" value="Wzy_C"/>
    <property type="match status" value="1"/>
</dbReference>
<evidence type="ECO:0000256" key="2">
    <source>
        <dbReference type="ARBA" id="ARBA00022692"/>
    </source>
</evidence>
<comment type="subcellular location">
    <subcellularLocation>
        <location evidence="1">Membrane</location>
        <topology evidence="1">Multi-pass membrane protein</topology>
    </subcellularLocation>
</comment>
<gene>
    <name evidence="7" type="ORF">L613_000400000280</name>
</gene>
<dbReference type="GO" id="GO:0016874">
    <property type="term" value="F:ligase activity"/>
    <property type="evidence" value="ECO:0007669"/>
    <property type="project" value="UniProtKB-KW"/>
</dbReference>
<keyword evidence="2 5" id="KW-0812">Transmembrane</keyword>
<sequence>MDNPERNFSIAPALTALLTISGLVTLLAQARVRTSLAYLALCVLTSMWLLLLGTRRNGTLRAEHFHSNYLFFVIFLWFISPEIRRVDDYFNGWDERSFYTITPLACTLVSAIGWRLRGIGRQPAVFIALLIPAMVLPYVTGLFVAGTMPATFALANWLAPIVFAAYLATNSDAYPSFDSSLRKACVIGTSLMSFYAAYQFAFPPPWDIFWIENAPITSVGLPLPGGFRAFGTMNSPMIFAPVLASLIIYIFFIRIRFKVIILFVATAALLLTSVRAAWGGLVIGVALFVVLRLRKDPTSVWKPVAVGSLGVLAFLAITVYTPYGSKLQDRFDSIGRITEDTSFNERLDVYELGIRRAQSSLGGEGLGTIGTAQALSESSDAETAFDSGLLQIPISLGWISGSWYALLLALAIAQLARGVTKSADPAMPCYLAILVSTLVQMIFSNRLSGPAGFFFFLFLGLYACAKTYKQHNRPLNSVGTGHL</sequence>
<organism evidence="7 8">
    <name type="scientific">Pseudoxanthomonas taiwanensis J19</name>
    <dbReference type="NCBI Taxonomy" id="935569"/>
    <lineage>
        <taxon>Bacteria</taxon>
        <taxon>Pseudomonadati</taxon>
        <taxon>Pseudomonadota</taxon>
        <taxon>Gammaproteobacteria</taxon>
        <taxon>Lysobacterales</taxon>
        <taxon>Lysobacteraceae</taxon>
        <taxon>Pseudoxanthomonas</taxon>
    </lineage>
</organism>
<feature type="transmembrane region" description="Helical" evidence="5">
    <location>
        <begin position="261"/>
        <end position="291"/>
    </location>
</feature>
<feature type="transmembrane region" description="Helical" evidence="5">
    <location>
        <begin position="303"/>
        <end position="323"/>
    </location>
</feature>
<protein>
    <submittedName>
        <fullName evidence="7">O-antigen ligase-like membrane protein</fullName>
    </submittedName>
</protein>
<accession>A0A562DI91</accession>
<evidence type="ECO:0000313" key="7">
    <source>
        <dbReference type="EMBL" id="TWH09307.1"/>
    </source>
</evidence>
<evidence type="ECO:0000256" key="3">
    <source>
        <dbReference type="ARBA" id="ARBA00022989"/>
    </source>
</evidence>
<keyword evidence="3 5" id="KW-1133">Transmembrane helix</keyword>
<feature type="transmembrane region" description="Helical" evidence="5">
    <location>
        <begin position="7"/>
        <end position="30"/>
    </location>
</feature>
<evidence type="ECO:0000256" key="1">
    <source>
        <dbReference type="ARBA" id="ARBA00004141"/>
    </source>
</evidence>
<feature type="transmembrane region" description="Helical" evidence="5">
    <location>
        <begin position="98"/>
        <end position="116"/>
    </location>
</feature>
<dbReference type="PANTHER" id="PTHR37422:SF13">
    <property type="entry name" value="LIPOPOLYSACCHARIDE BIOSYNTHESIS PROTEIN PA4999-RELATED"/>
    <property type="match status" value="1"/>
</dbReference>
<feature type="transmembrane region" description="Helical" evidence="5">
    <location>
        <begin position="65"/>
        <end position="83"/>
    </location>
</feature>
<keyword evidence="4 5" id="KW-0472">Membrane</keyword>
<dbReference type="InterPro" id="IPR007016">
    <property type="entry name" value="O-antigen_ligase-rel_domated"/>
</dbReference>
<dbReference type="Proteomes" id="UP000321583">
    <property type="component" value="Unassembled WGS sequence"/>
</dbReference>
<comment type="caution">
    <text evidence="7">The sequence shown here is derived from an EMBL/GenBank/DDBJ whole genome shotgun (WGS) entry which is preliminary data.</text>
</comment>
<feature type="transmembrane region" description="Helical" evidence="5">
    <location>
        <begin position="392"/>
        <end position="413"/>
    </location>
</feature>
<dbReference type="PANTHER" id="PTHR37422">
    <property type="entry name" value="TEICHURONIC ACID BIOSYNTHESIS PROTEIN TUAE"/>
    <property type="match status" value="1"/>
</dbReference>
<proteinExistence type="predicted"/>
<reference evidence="7 8" key="1">
    <citation type="submission" date="2019-07" db="EMBL/GenBank/DDBJ databases">
        <title>Genome sequencing of lignin-degrading bacterial isolates.</title>
        <authorList>
            <person name="Gladden J."/>
        </authorList>
    </citation>
    <scope>NUCLEOTIDE SEQUENCE [LARGE SCALE GENOMIC DNA]</scope>
    <source>
        <strain evidence="7 8">J19</strain>
    </source>
</reference>
<feature type="transmembrane region" description="Helical" evidence="5">
    <location>
        <begin position="181"/>
        <end position="202"/>
    </location>
</feature>
<dbReference type="EMBL" id="VLJS01000069">
    <property type="protein sequence ID" value="TWH09307.1"/>
    <property type="molecule type" value="Genomic_DNA"/>
</dbReference>
<feature type="transmembrane region" description="Helical" evidence="5">
    <location>
        <begin position="123"/>
        <end position="144"/>
    </location>
</feature>
<evidence type="ECO:0000259" key="6">
    <source>
        <dbReference type="Pfam" id="PF04932"/>
    </source>
</evidence>
<feature type="transmembrane region" description="Helical" evidence="5">
    <location>
        <begin position="449"/>
        <end position="465"/>
    </location>
</feature>
<dbReference type="AlphaFoldDB" id="A0A562DI91"/>
<dbReference type="OrthoDB" id="7295126at2"/>
<dbReference type="InterPro" id="IPR051533">
    <property type="entry name" value="WaaL-like"/>
</dbReference>
<feature type="transmembrane region" description="Helical" evidence="5">
    <location>
        <begin position="150"/>
        <end position="169"/>
    </location>
</feature>
<evidence type="ECO:0000256" key="5">
    <source>
        <dbReference type="SAM" id="Phobius"/>
    </source>
</evidence>
<feature type="transmembrane region" description="Helical" evidence="5">
    <location>
        <begin position="36"/>
        <end position="53"/>
    </location>
</feature>
<keyword evidence="8" id="KW-1185">Reference proteome</keyword>
<feature type="transmembrane region" description="Helical" evidence="5">
    <location>
        <begin position="237"/>
        <end position="255"/>
    </location>
</feature>
<name>A0A562DI91_9GAMM</name>
<evidence type="ECO:0000313" key="8">
    <source>
        <dbReference type="Proteomes" id="UP000321583"/>
    </source>
</evidence>
<feature type="domain" description="O-antigen ligase-related" evidence="6">
    <location>
        <begin position="261"/>
        <end position="399"/>
    </location>
</feature>
<evidence type="ECO:0000256" key="4">
    <source>
        <dbReference type="ARBA" id="ARBA00023136"/>
    </source>
</evidence>
<dbReference type="GO" id="GO:0016020">
    <property type="term" value="C:membrane"/>
    <property type="evidence" value="ECO:0007669"/>
    <property type="project" value="UniProtKB-SubCell"/>
</dbReference>